<dbReference type="PROSITE" id="PS50985">
    <property type="entry name" value="GRAS"/>
    <property type="match status" value="1"/>
</dbReference>
<feature type="region of interest" description="PFYRE" evidence="3">
    <location>
        <begin position="409"/>
        <end position="500"/>
    </location>
</feature>
<evidence type="ECO:0000313" key="4">
    <source>
        <dbReference type="EMBL" id="KAK1440101.1"/>
    </source>
</evidence>
<sequence>MYECRAIYIFNMCNGCCNNSALVDSSLCSLLLGRFVMSCASKLSVSVPRDRVLNSSSKSRFFTSIPEKEQIFMDPINHFGFSYNGHNHLPIRRFSQAARDDHSSWEMLHHYHLDEDHVYPSEVTASADSIECQFVDSFFNIDHYHDVDYDLDLDQDIFLMPDDNSQNTDVPMMIQESDHDQDQGQDQISVNGVDDGLQLVHLLLACAEAVGCRDTRLAESILSQIWHSANPFGDSLQRVSYYFAIGLQSRLSLLQTNINPNSTVFRGVALTPDVTREERIEAFHLLHQTTPYIEFGFMAANEIIIQAAQRAVHLHIIDLGMDHVLQWQSLIKTLASSSFTHEKVSPQLIRITGILGDQGDPVELETNMEALVVEANSLGIELRFRLITGPATPEMLTGDNLMLKEGETLFVNSMLHLHTYVKESRGSLKTILQSIKKLGPKLLTVVEQDANHNGPFFLGRFLESLHYYSALFDSLEACMGRNSIERMKIERNHFAEEIKNIVAYEGTERVERHERADQWRRQLGRAGFQVVAGMKNCQATMLKSLRSGEGYTIGNDQKGYVLLGWKGRPIMLAAAWQPSSPPSSA</sequence>
<gene>
    <name evidence="4" type="ORF">QVD17_05926</name>
</gene>
<dbReference type="InterPro" id="IPR005202">
    <property type="entry name" value="TF_GRAS"/>
</dbReference>
<keyword evidence="5" id="KW-1185">Reference proteome</keyword>
<comment type="caution">
    <text evidence="4">The sequence shown here is derived from an EMBL/GenBank/DDBJ whole genome shotgun (WGS) entry which is preliminary data.</text>
</comment>
<keyword evidence="2" id="KW-0804">Transcription</keyword>
<reference evidence="4" key="1">
    <citation type="journal article" date="2023" name="bioRxiv">
        <title>Improved chromosome-level genome assembly for marigold (Tagetes erecta).</title>
        <authorList>
            <person name="Jiang F."/>
            <person name="Yuan L."/>
            <person name="Wang S."/>
            <person name="Wang H."/>
            <person name="Xu D."/>
            <person name="Wang A."/>
            <person name="Fan W."/>
        </authorList>
    </citation>
    <scope>NUCLEOTIDE SEQUENCE</scope>
    <source>
        <strain evidence="4">WSJ</strain>
        <tissue evidence="4">Leaf</tissue>
    </source>
</reference>
<feature type="region of interest" description="SAW" evidence="3">
    <location>
        <begin position="503"/>
        <end position="577"/>
    </location>
</feature>
<dbReference type="AlphaFoldDB" id="A0AAD8PBW0"/>
<accession>A0AAD8PBW0</accession>
<dbReference type="Pfam" id="PF03514">
    <property type="entry name" value="GRAS"/>
    <property type="match status" value="1"/>
</dbReference>
<proteinExistence type="inferred from homology"/>
<evidence type="ECO:0000256" key="1">
    <source>
        <dbReference type="ARBA" id="ARBA00023015"/>
    </source>
</evidence>
<comment type="similarity">
    <text evidence="3">Belongs to the GRAS family.</text>
</comment>
<dbReference type="Proteomes" id="UP001229421">
    <property type="component" value="Unassembled WGS sequence"/>
</dbReference>
<name>A0AAD8PBW0_TARER</name>
<feature type="short sequence motif" description="VHIID" evidence="3">
    <location>
        <begin position="314"/>
        <end position="318"/>
    </location>
</feature>
<evidence type="ECO:0000313" key="5">
    <source>
        <dbReference type="Proteomes" id="UP001229421"/>
    </source>
</evidence>
<dbReference type="PANTHER" id="PTHR31636">
    <property type="entry name" value="OSJNBA0084A10.13 PROTEIN-RELATED"/>
    <property type="match status" value="1"/>
</dbReference>
<protein>
    <submittedName>
        <fullName evidence="4">Uncharacterized protein</fullName>
    </submittedName>
</protein>
<feature type="short sequence motif" description="LxCxE motif" evidence="3">
    <location>
        <begin position="204"/>
        <end position="208"/>
    </location>
</feature>
<organism evidence="4 5">
    <name type="scientific">Tagetes erecta</name>
    <name type="common">African marigold</name>
    <dbReference type="NCBI Taxonomy" id="13708"/>
    <lineage>
        <taxon>Eukaryota</taxon>
        <taxon>Viridiplantae</taxon>
        <taxon>Streptophyta</taxon>
        <taxon>Embryophyta</taxon>
        <taxon>Tracheophyta</taxon>
        <taxon>Spermatophyta</taxon>
        <taxon>Magnoliopsida</taxon>
        <taxon>eudicotyledons</taxon>
        <taxon>Gunneridae</taxon>
        <taxon>Pentapetalae</taxon>
        <taxon>asterids</taxon>
        <taxon>campanulids</taxon>
        <taxon>Asterales</taxon>
        <taxon>Asteraceae</taxon>
        <taxon>Asteroideae</taxon>
        <taxon>Heliantheae alliance</taxon>
        <taxon>Tageteae</taxon>
        <taxon>Tagetes</taxon>
    </lineage>
</organism>
<evidence type="ECO:0000256" key="2">
    <source>
        <dbReference type="ARBA" id="ARBA00023163"/>
    </source>
</evidence>
<keyword evidence="1" id="KW-0805">Transcription regulation</keyword>
<evidence type="ECO:0000256" key="3">
    <source>
        <dbReference type="PROSITE-ProRule" id="PRU01191"/>
    </source>
</evidence>
<comment type="caution">
    <text evidence="3">Lacks conserved residue(s) required for the propagation of feature annotation.</text>
</comment>
<dbReference type="EMBL" id="JAUHHV010000001">
    <property type="protein sequence ID" value="KAK1440101.1"/>
    <property type="molecule type" value="Genomic_DNA"/>
</dbReference>